<feature type="coiled-coil region" evidence="1">
    <location>
        <begin position="470"/>
        <end position="497"/>
    </location>
</feature>
<dbReference type="InterPro" id="IPR011765">
    <property type="entry name" value="Pept_M16_N"/>
</dbReference>
<dbReference type="Proteomes" id="UP001367676">
    <property type="component" value="Unassembled WGS sequence"/>
</dbReference>
<dbReference type="InterPro" id="IPR011249">
    <property type="entry name" value="Metalloenz_LuxS/M16"/>
</dbReference>
<dbReference type="PANTHER" id="PTHR43016:SF16">
    <property type="entry name" value="METALLOPROTEASE, PUTATIVE (AFU_ORTHOLOGUE AFUA_4G07610)-RELATED"/>
    <property type="match status" value="1"/>
</dbReference>
<dbReference type="Gene3D" id="3.30.830.10">
    <property type="entry name" value="Metalloenzyme, LuxS/M16 peptidase-like"/>
    <property type="match status" value="4"/>
</dbReference>
<organism evidence="3 4">
    <name type="scientific">Parthenolecanium corni</name>
    <dbReference type="NCBI Taxonomy" id="536013"/>
    <lineage>
        <taxon>Eukaryota</taxon>
        <taxon>Metazoa</taxon>
        <taxon>Ecdysozoa</taxon>
        <taxon>Arthropoda</taxon>
        <taxon>Hexapoda</taxon>
        <taxon>Insecta</taxon>
        <taxon>Pterygota</taxon>
        <taxon>Neoptera</taxon>
        <taxon>Paraneoptera</taxon>
        <taxon>Hemiptera</taxon>
        <taxon>Sternorrhyncha</taxon>
        <taxon>Coccoidea</taxon>
        <taxon>Coccidae</taxon>
        <taxon>Parthenolecanium</taxon>
    </lineage>
</organism>
<dbReference type="Pfam" id="PF00675">
    <property type="entry name" value="Peptidase_M16"/>
    <property type="match status" value="1"/>
</dbReference>
<name>A0AAN9T7Y3_9HEMI</name>
<keyword evidence="1" id="KW-0175">Coiled coil</keyword>
<comment type="caution">
    <text evidence="3">The sequence shown here is derived from an EMBL/GenBank/DDBJ whole genome shotgun (WGS) entry which is preliminary data.</text>
</comment>
<gene>
    <name evidence="3" type="ORF">V9T40_012531</name>
</gene>
<dbReference type="InterPro" id="IPR007863">
    <property type="entry name" value="Peptidase_M16_C"/>
</dbReference>
<dbReference type="EMBL" id="JBBCAQ010000036">
    <property type="protein sequence ID" value="KAK7576245.1"/>
    <property type="molecule type" value="Genomic_DNA"/>
</dbReference>
<dbReference type="SMART" id="SM01264">
    <property type="entry name" value="M16C_associated"/>
    <property type="match status" value="1"/>
</dbReference>
<dbReference type="SUPFAM" id="SSF63411">
    <property type="entry name" value="LuxS/MPP-like metallohydrolase"/>
    <property type="match status" value="4"/>
</dbReference>
<dbReference type="FunFam" id="3.30.830.10:FF:000031">
    <property type="entry name" value="Putative zinc metalloprotease"/>
    <property type="match status" value="1"/>
</dbReference>
<evidence type="ECO:0000313" key="3">
    <source>
        <dbReference type="EMBL" id="KAK7576245.1"/>
    </source>
</evidence>
<dbReference type="Pfam" id="PF08367">
    <property type="entry name" value="M16C_assoc"/>
    <property type="match status" value="1"/>
</dbReference>
<reference evidence="3 4" key="1">
    <citation type="submission" date="2024-03" db="EMBL/GenBank/DDBJ databases">
        <title>Adaptation during the transition from Ophiocordyceps entomopathogen to insect associate is accompanied by gene loss and intensified selection.</title>
        <authorList>
            <person name="Ward C.M."/>
            <person name="Onetto C.A."/>
            <person name="Borneman A.R."/>
        </authorList>
    </citation>
    <scope>NUCLEOTIDE SEQUENCE [LARGE SCALE GENOMIC DNA]</scope>
    <source>
        <strain evidence="3">AWRI1</strain>
        <tissue evidence="3">Single Adult Female</tissue>
    </source>
</reference>
<dbReference type="FunFam" id="3.30.830.10:FF:000015">
    <property type="entry name" value="Putative zinc metalloprotease"/>
    <property type="match status" value="1"/>
</dbReference>
<dbReference type="Pfam" id="PF05193">
    <property type="entry name" value="Peptidase_M16_C"/>
    <property type="match status" value="1"/>
</dbReference>
<sequence length="1030" mass="117016">MSSPTDVFPGFKLLNQCYACNTIPIKKYQSCRTDLLVITAHVPGPVVHGNFFVATEAMDDDGLPHTLEHLIFLGSSDFPFKGSLDIIANRCLASGTNAWTDIDHTAYTVSTAGFDGFLALLPIYLDHLFFPTLTDSGFVTEVYHMTEEAKDSGVVFCEMQGRECDSDTITFIELMKAIYPKSCGYRYETGGIVGNLRYSTSIDKVRKFHEQFYCPKNTALVIVGVIEEKKLFDVIRKFEEKILSKGCKNFEKAWQTPVPVMTRKNIRGITYPSDQEDNGTVLLGWQGPSSVDDYYHVVAVEMLCQYLTETAASPLTKHFVETEDPFCSCISGSLIQNSLSLTYLSFENVAIKKIEFVVDELMVVLKLIADNVDDKYKFNESRMKSVIERSALKQLLSIEAAPQREIAFSLIGDILYGKTSDAMFHRLNRKMLGEKLIAEPVTFWINLLKTYFIEKPYAVVLGYPSKTEHKIRSIMENERIENRKAALREEGLKEKKEILDRANEENQKLPPDDLIASIPVPSVANLNFIPIQRYTTVSEVQHPNFNIQSTPVFTQLDDLKSQFAYIYVIMNGSQLSSELRLYLPLFLEYLLVCPVERDGKIIPFEKVAEELEQDTVSITSNIGLTEDIRFSCGKFSSAVSLQMKLIPENFEKSMNCIRELLYQSVFTVDRLKVVAQKLISSISQLRRQGRDIVKHLAKLMLHHPNTNHNMCSVLSQLRFLTELLEKLRDADKSSQIIQDLQLLRAELTNPGNVILHISADLQNLVSKLKNPSECITKIIPENEVPNRTRFYLPKDHEYLSPFIGSKIRSCVVGMATADSSFLRHSTFSIKDPNHPYLPTVLVFINFLTQLEGPMWRNIRGFGLSYHYDVILCPEEGVLSLIFSRATDVIQAFRITINIFNEFISTVGKWNILHFESAKSSLIYEIVSNEEDISRASRCSMLSYFKGTSAEYNKKLIEKVSRIQLEDMKEVIDAFIVPLFDPKRSFTTVVCHTSKCENVAQGFAEMGFELEQFASLEESYMNPDVLQSLIQ</sequence>
<evidence type="ECO:0000313" key="4">
    <source>
        <dbReference type="Proteomes" id="UP001367676"/>
    </source>
</evidence>
<protein>
    <recommendedName>
        <fullName evidence="2">Peptidase M16C associated domain-containing protein</fullName>
    </recommendedName>
</protein>
<dbReference type="GO" id="GO:0046872">
    <property type="term" value="F:metal ion binding"/>
    <property type="evidence" value="ECO:0007669"/>
    <property type="project" value="InterPro"/>
</dbReference>
<dbReference type="PANTHER" id="PTHR43016">
    <property type="entry name" value="PRESEQUENCE PROTEASE"/>
    <property type="match status" value="1"/>
</dbReference>
<proteinExistence type="predicted"/>
<evidence type="ECO:0000256" key="1">
    <source>
        <dbReference type="SAM" id="Coils"/>
    </source>
</evidence>
<feature type="domain" description="Peptidase M16C associated" evidence="2">
    <location>
        <begin position="462"/>
        <end position="723"/>
    </location>
</feature>
<keyword evidence="4" id="KW-1185">Reference proteome</keyword>
<evidence type="ECO:0000259" key="2">
    <source>
        <dbReference type="SMART" id="SM01264"/>
    </source>
</evidence>
<dbReference type="AlphaFoldDB" id="A0AAN9T7Y3"/>
<accession>A0AAN9T7Y3</accession>
<dbReference type="InterPro" id="IPR013578">
    <property type="entry name" value="Peptidase_M16C_assoc"/>
</dbReference>
<dbReference type="GO" id="GO:0006508">
    <property type="term" value="P:proteolysis"/>
    <property type="evidence" value="ECO:0007669"/>
    <property type="project" value="InterPro"/>
</dbReference>